<dbReference type="EMBL" id="LT629690">
    <property type="protein sequence ID" value="SDE77004.1"/>
    <property type="molecule type" value="Genomic_DNA"/>
</dbReference>
<feature type="signal peptide" evidence="1">
    <location>
        <begin position="1"/>
        <end position="33"/>
    </location>
</feature>
<name>A0A1G7FMB6_9BACT</name>
<sequence>MRFGVSARIALAAVMFTAIPCTVVSARAASAQAAEAKSNIEGTWQGAVRQPDGRDNRWVVKIEKAPTGWKGTLWFIDQKSPAIPIDKVAFTDGTLSLDIRLTGLTYEGKISPDGNTIAGTRTAGDNKASLIFVRATNETAWAIPEPPKPVPLMDPKADPSWEVATIKPAPPDEKGKGFGGRPRHFQTFNTTLNDLIFFAYGLNPKQLEGGDAWRESEKFDITTGEPNEPGAPDPLQMESMMKKLIAERFGLKFHMVKKEMSAYVISVAKGGPKLTPSTADPRTGSGFGFPGKLGNLVFRNITMDGFASWMQGGVFDRPCVNHTGIEGHFDGSLKWSPDETQFQIFGVKIVPDESADAPPPITTAMEQQLGLKLTTERTAVDVMVIDHVERPSDN</sequence>
<reference evidence="3" key="1">
    <citation type="submission" date="2016-10" db="EMBL/GenBank/DDBJ databases">
        <authorList>
            <person name="Varghese N."/>
            <person name="Submissions S."/>
        </authorList>
    </citation>
    <scope>NUCLEOTIDE SEQUENCE [LARGE SCALE GENOMIC DNA]</scope>
    <source>
        <strain evidence="3">GAS232</strain>
    </source>
</reference>
<evidence type="ECO:0000256" key="1">
    <source>
        <dbReference type="SAM" id="SignalP"/>
    </source>
</evidence>
<dbReference type="OrthoDB" id="106463at2"/>
<dbReference type="AlphaFoldDB" id="A0A1G7FMB6"/>
<organism evidence="2 3">
    <name type="scientific">Terriglobus roseus</name>
    <dbReference type="NCBI Taxonomy" id="392734"/>
    <lineage>
        <taxon>Bacteria</taxon>
        <taxon>Pseudomonadati</taxon>
        <taxon>Acidobacteriota</taxon>
        <taxon>Terriglobia</taxon>
        <taxon>Terriglobales</taxon>
        <taxon>Acidobacteriaceae</taxon>
        <taxon>Terriglobus</taxon>
    </lineage>
</organism>
<dbReference type="RefSeq" id="WP_083343660.1">
    <property type="nucleotide sequence ID" value="NZ_LT629690.1"/>
</dbReference>
<dbReference type="Pfam" id="PF12543">
    <property type="entry name" value="DUF3738"/>
    <property type="match status" value="1"/>
</dbReference>
<keyword evidence="3" id="KW-1185">Reference proteome</keyword>
<gene>
    <name evidence="2" type="ORF">SAMN05444167_0388</name>
</gene>
<dbReference type="NCBIfam" id="TIGR03435">
    <property type="entry name" value="Soli_TIGR03435"/>
    <property type="match status" value="1"/>
</dbReference>
<evidence type="ECO:0000313" key="2">
    <source>
        <dbReference type="EMBL" id="SDE77004.1"/>
    </source>
</evidence>
<dbReference type="Proteomes" id="UP000182427">
    <property type="component" value="Chromosome I"/>
</dbReference>
<keyword evidence="1" id="KW-0732">Signal</keyword>
<accession>A0A1G7FMB6</accession>
<proteinExistence type="predicted"/>
<protein>
    <submittedName>
        <fullName evidence="2">Soil-associated protein, TIGR03435 family</fullName>
    </submittedName>
</protein>
<dbReference type="InterPro" id="IPR017801">
    <property type="entry name" value="DUF3738"/>
</dbReference>
<feature type="chain" id="PRO_5009240969" evidence="1">
    <location>
        <begin position="34"/>
        <end position="394"/>
    </location>
</feature>
<evidence type="ECO:0000313" key="3">
    <source>
        <dbReference type="Proteomes" id="UP000182427"/>
    </source>
</evidence>